<evidence type="ECO:0000256" key="1">
    <source>
        <dbReference type="ARBA" id="ARBA00004651"/>
    </source>
</evidence>
<dbReference type="PANTHER" id="PTHR43386">
    <property type="entry name" value="OLIGOPEPTIDE TRANSPORT SYSTEM PERMEASE PROTEIN APPC"/>
    <property type="match status" value="1"/>
</dbReference>
<name>A0A7S8ICZ5_9CHLR</name>
<keyword evidence="6 7" id="KW-0472">Membrane</keyword>
<keyword evidence="5 7" id="KW-1133">Transmembrane helix</keyword>
<dbReference type="InterPro" id="IPR050366">
    <property type="entry name" value="BP-dependent_transpt_permease"/>
</dbReference>
<dbReference type="RefSeq" id="WP_195169100.1">
    <property type="nucleotide sequence ID" value="NZ_CP062983.1"/>
</dbReference>
<keyword evidence="10" id="KW-1185">Reference proteome</keyword>
<reference evidence="9 10" key="1">
    <citation type="submission" date="2020-02" db="EMBL/GenBank/DDBJ databases">
        <authorList>
            <person name="Zheng R.K."/>
            <person name="Sun C.M."/>
        </authorList>
    </citation>
    <scope>NUCLEOTIDE SEQUENCE [LARGE SCALE GENOMIC DNA]</scope>
    <source>
        <strain evidence="10">rifampicinis</strain>
    </source>
</reference>
<evidence type="ECO:0000256" key="6">
    <source>
        <dbReference type="ARBA" id="ARBA00023136"/>
    </source>
</evidence>
<evidence type="ECO:0000256" key="3">
    <source>
        <dbReference type="ARBA" id="ARBA00022475"/>
    </source>
</evidence>
<comment type="subcellular location">
    <subcellularLocation>
        <location evidence="1 7">Cell membrane</location>
        <topology evidence="1 7">Multi-pass membrane protein</topology>
    </subcellularLocation>
</comment>
<feature type="transmembrane region" description="Helical" evidence="7">
    <location>
        <begin position="37"/>
        <end position="59"/>
    </location>
</feature>
<dbReference type="Proteomes" id="UP000594468">
    <property type="component" value="Chromosome"/>
</dbReference>
<dbReference type="EMBL" id="CP062983">
    <property type="protein sequence ID" value="QPC81027.1"/>
    <property type="molecule type" value="Genomic_DNA"/>
</dbReference>
<dbReference type="CDD" id="cd06261">
    <property type="entry name" value="TM_PBP2"/>
    <property type="match status" value="1"/>
</dbReference>
<keyword evidence="2 7" id="KW-0813">Transport</keyword>
<evidence type="ECO:0000256" key="2">
    <source>
        <dbReference type="ARBA" id="ARBA00022448"/>
    </source>
</evidence>
<dbReference type="GO" id="GO:0055085">
    <property type="term" value="P:transmembrane transport"/>
    <property type="evidence" value="ECO:0007669"/>
    <property type="project" value="InterPro"/>
</dbReference>
<dbReference type="PANTHER" id="PTHR43386:SF1">
    <property type="entry name" value="D,D-DIPEPTIDE TRANSPORT SYSTEM PERMEASE PROTEIN DDPC-RELATED"/>
    <property type="match status" value="1"/>
</dbReference>
<dbReference type="AlphaFoldDB" id="A0A7S8ICZ5"/>
<dbReference type="KEGG" id="pmet:G4Y79_15085"/>
<feature type="transmembrane region" description="Helical" evidence="7">
    <location>
        <begin position="138"/>
        <end position="161"/>
    </location>
</feature>
<protein>
    <submittedName>
        <fullName evidence="9">ABC transporter permease</fullName>
    </submittedName>
</protein>
<feature type="transmembrane region" description="Helical" evidence="7">
    <location>
        <begin position="244"/>
        <end position="261"/>
    </location>
</feature>
<gene>
    <name evidence="9" type="ORF">G4Y79_15085</name>
</gene>
<accession>A0A7S8ICZ5</accession>
<dbReference type="Pfam" id="PF00528">
    <property type="entry name" value="BPD_transp_1"/>
    <property type="match status" value="1"/>
</dbReference>
<dbReference type="InterPro" id="IPR000515">
    <property type="entry name" value="MetI-like"/>
</dbReference>
<evidence type="ECO:0000256" key="5">
    <source>
        <dbReference type="ARBA" id="ARBA00022989"/>
    </source>
</evidence>
<feature type="domain" description="ABC transmembrane type-1" evidence="8">
    <location>
        <begin position="103"/>
        <end position="292"/>
    </location>
</feature>
<organism evidence="9 10">
    <name type="scientific">Phototrophicus methaneseepsis</name>
    <dbReference type="NCBI Taxonomy" id="2710758"/>
    <lineage>
        <taxon>Bacteria</taxon>
        <taxon>Bacillati</taxon>
        <taxon>Chloroflexota</taxon>
        <taxon>Candidatus Thermofontia</taxon>
        <taxon>Phototrophicales</taxon>
        <taxon>Phototrophicaceae</taxon>
        <taxon>Phototrophicus</taxon>
    </lineage>
</organism>
<feature type="transmembrane region" description="Helical" evidence="7">
    <location>
        <begin position="167"/>
        <end position="185"/>
    </location>
</feature>
<feature type="transmembrane region" description="Helical" evidence="7">
    <location>
        <begin position="216"/>
        <end position="238"/>
    </location>
</feature>
<keyword evidence="3" id="KW-1003">Cell membrane</keyword>
<dbReference type="SUPFAM" id="SSF161098">
    <property type="entry name" value="MetI-like"/>
    <property type="match status" value="1"/>
</dbReference>
<dbReference type="Gene3D" id="1.10.3720.10">
    <property type="entry name" value="MetI-like"/>
    <property type="match status" value="1"/>
</dbReference>
<sequence length="305" mass="33272">MAASEAAVAKLEYAELQQHVRSRSHWQRALFQLRHDYLTLGAIAVVLLLTAISLLAPVLSTHVTGYRPDQENLQQTFESPSTQHLLGTDEQGRDHLTRLMWGGRVSLAIAFFAALISLTIGVSLGLITGYYGGIVDDFMMWFITTLNSIPSLFLLLIVSSVLGPDPVNLVLVLGFLTWTGTMRLVRGETFSLREREFIVAARAMGASDIRVMASHILPNLISIVIITLAIDIGANILAEAGLSFLGFGIPTFIPSWGNMLTNAQSYFQRAPHLVILPGLLITVTVLCLYVIGDGLRDALDPTVSD</sequence>
<dbReference type="GO" id="GO:0005886">
    <property type="term" value="C:plasma membrane"/>
    <property type="evidence" value="ECO:0007669"/>
    <property type="project" value="UniProtKB-SubCell"/>
</dbReference>
<evidence type="ECO:0000256" key="7">
    <source>
        <dbReference type="RuleBase" id="RU363032"/>
    </source>
</evidence>
<comment type="similarity">
    <text evidence="7">Belongs to the binding-protein-dependent transport system permease family.</text>
</comment>
<proteinExistence type="inferred from homology"/>
<dbReference type="InterPro" id="IPR035906">
    <property type="entry name" value="MetI-like_sf"/>
</dbReference>
<dbReference type="PROSITE" id="PS50928">
    <property type="entry name" value="ABC_TM1"/>
    <property type="match status" value="1"/>
</dbReference>
<feature type="transmembrane region" description="Helical" evidence="7">
    <location>
        <begin position="273"/>
        <end position="292"/>
    </location>
</feature>
<evidence type="ECO:0000256" key="4">
    <source>
        <dbReference type="ARBA" id="ARBA00022692"/>
    </source>
</evidence>
<evidence type="ECO:0000313" key="9">
    <source>
        <dbReference type="EMBL" id="QPC81027.1"/>
    </source>
</evidence>
<feature type="transmembrane region" description="Helical" evidence="7">
    <location>
        <begin position="107"/>
        <end position="131"/>
    </location>
</feature>
<keyword evidence="4 7" id="KW-0812">Transmembrane</keyword>
<evidence type="ECO:0000259" key="8">
    <source>
        <dbReference type="PROSITE" id="PS50928"/>
    </source>
</evidence>
<evidence type="ECO:0000313" key="10">
    <source>
        <dbReference type="Proteomes" id="UP000594468"/>
    </source>
</evidence>